<dbReference type="STRING" id="178901.AmDm5_1827"/>
<dbReference type="InterPro" id="IPR036942">
    <property type="entry name" value="Beta-barrel_TonB_sf"/>
</dbReference>
<keyword evidence="18" id="KW-0675">Receptor</keyword>
<keyword evidence="2 12" id="KW-0813">Transport</keyword>
<evidence type="ECO:0000256" key="2">
    <source>
        <dbReference type="ARBA" id="ARBA00022448"/>
    </source>
</evidence>
<evidence type="ECO:0000256" key="11">
    <source>
        <dbReference type="ARBA" id="ARBA00023237"/>
    </source>
</evidence>
<dbReference type="Proteomes" id="UP000077349">
    <property type="component" value="Unassembled WGS sequence"/>
</dbReference>
<keyword evidence="9 13" id="KW-0798">TonB box</keyword>
<organism evidence="18 19">
    <name type="scientific">Acetobacter malorum</name>
    <dbReference type="NCBI Taxonomy" id="178901"/>
    <lineage>
        <taxon>Bacteria</taxon>
        <taxon>Pseudomonadati</taxon>
        <taxon>Pseudomonadota</taxon>
        <taxon>Alphaproteobacteria</taxon>
        <taxon>Acetobacterales</taxon>
        <taxon>Acetobacteraceae</taxon>
        <taxon>Acetobacter</taxon>
    </lineage>
</organism>
<evidence type="ECO:0000313" key="19">
    <source>
        <dbReference type="Proteomes" id="UP000077349"/>
    </source>
</evidence>
<evidence type="ECO:0000256" key="13">
    <source>
        <dbReference type="RuleBase" id="RU003357"/>
    </source>
</evidence>
<dbReference type="InterPro" id="IPR039426">
    <property type="entry name" value="TonB-dep_rcpt-like"/>
</dbReference>
<dbReference type="InterPro" id="IPR012910">
    <property type="entry name" value="Plug_dom"/>
</dbReference>
<accession>A0A087PP25</accession>
<evidence type="ECO:0000256" key="5">
    <source>
        <dbReference type="ARBA" id="ARBA00022692"/>
    </source>
</evidence>
<dbReference type="GO" id="GO:0009279">
    <property type="term" value="C:cell outer membrane"/>
    <property type="evidence" value="ECO:0007669"/>
    <property type="project" value="UniProtKB-SubCell"/>
</dbReference>
<dbReference type="PANTHER" id="PTHR32552:SF89">
    <property type="entry name" value="CATECHOLATE SIDEROPHORE RECEPTOR FIU"/>
    <property type="match status" value="1"/>
</dbReference>
<dbReference type="GO" id="GO:0015344">
    <property type="term" value="F:siderophore uptake transmembrane transporter activity"/>
    <property type="evidence" value="ECO:0007669"/>
    <property type="project" value="TreeGrafter"/>
</dbReference>
<keyword evidence="10 12" id="KW-0472">Membrane</keyword>
<dbReference type="SUPFAM" id="SSF56935">
    <property type="entry name" value="Porins"/>
    <property type="match status" value="1"/>
</dbReference>
<keyword evidence="7" id="KW-0408">Iron</keyword>
<feature type="chain" id="PRO_5010406061" evidence="15">
    <location>
        <begin position="19"/>
        <end position="797"/>
    </location>
</feature>
<keyword evidence="3 12" id="KW-1134">Transmembrane beta strand</keyword>
<dbReference type="Pfam" id="PF07715">
    <property type="entry name" value="Plug"/>
    <property type="match status" value="1"/>
</dbReference>
<evidence type="ECO:0000256" key="8">
    <source>
        <dbReference type="ARBA" id="ARBA00023065"/>
    </source>
</evidence>
<sequence>MRRHLLFSLMVTTTFVSAAKSTQAQTVSTPSDKSVRHGMVAHHPHQHPIPPSTTEPHASPPHKTQHSASRRPAEAEEVSVVGSGSTRQVQSISREQIEKSVPGTSPYKIMNQMPGVAFNSADPLGIDTWSQSIYMHGFSQDQLGFTLDGMPLGAQTYRAYNGMNVNNAISPENIRRMAVSQGAGSLDVASSSNLGGTVQFYSIDPADKFGGKVAQTFGSNSTYRTFVRIDSGKLNDSGTKFFTSYARTSDEKWKGHAGQFQQQVNAKLVQPIGESTKLTAFFDWSDMQEASYAVESLETIQKLGGRVDYYYPDYSTAYKAAQGIFSHGEDKTRSPKDVAYYDDPALSEDYFGGLTLETKLRQNMDWKTTVYGHGDWLDTHWTNPHVSSPNGAPLAEQVRRSGFQRYGITSSYTWRYKKNTFNTGVWYENNKYHMGQYYYEQPILGQGAPLDPFGALPAPFAQAWGNVFNTNTFQYYLQDTYKVLPHLTIHAGFRSMLVTARSGVTHNDTAYTHQAELPSGSLTAADAFLPQVSANWRFAPHNELYFDVSKNMRAYPQAGYSLGSPWSVTSMAAFQDARKKLKPEKDWVYEVGYRLTLPKVTGLVSLYHTDFSNRLQQITSGASIIQNQSTMQNVGGVHIWGVDGSLTIRPVKGLSIYNSVSYSRQRFDTNLTSAGVTYDLKGKDIPNYPNFMYKASLAYGYGPIEAHFDANYMGRRYLSYTNDVHVPAYWQTSMGIRAKFGSYSVFKNITADFNIYNVLNTSYISTVGVQGNPLSGDYQSMLIGAPRQFFGTISTNF</sequence>
<evidence type="ECO:0000256" key="14">
    <source>
        <dbReference type="SAM" id="MobiDB-lite"/>
    </source>
</evidence>
<evidence type="ECO:0000256" key="1">
    <source>
        <dbReference type="ARBA" id="ARBA00004571"/>
    </source>
</evidence>
<evidence type="ECO:0000256" key="12">
    <source>
        <dbReference type="PROSITE-ProRule" id="PRU01360"/>
    </source>
</evidence>
<feature type="compositionally biased region" description="Polar residues" evidence="14">
    <location>
        <begin position="82"/>
        <end position="94"/>
    </location>
</feature>
<keyword evidence="4" id="KW-0410">Iron transport</keyword>
<dbReference type="Pfam" id="PF00593">
    <property type="entry name" value="TonB_dep_Rec_b-barrel"/>
    <property type="match status" value="1"/>
</dbReference>
<evidence type="ECO:0000256" key="10">
    <source>
        <dbReference type="ARBA" id="ARBA00023136"/>
    </source>
</evidence>
<dbReference type="Gene3D" id="2.170.130.10">
    <property type="entry name" value="TonB-dependent receptor, plug domain"/>
    <property type="match status" value="1"/>
</dbReference>
<evidence type="ECO:0000259" key="17">
    <source>
        <dbReference type="Pfam" id="PF07715"/>
    </source>
</evidence>
<evidence type="ECO:0000256" key="7">
    <source>
        <dbReference type="ARBA" id="ARBA00023004"/>
    </source>
</evidence>
<feature type="region of interest" description="Disordered" evidence="14">
    <location>
        <begin position="41"/>
        <end position="105"/>
    </location>
</feature>
<dbReference type="InterPro" id="IPR037066">
    <property type="entry name" value="Plug_dom_sf"/>
</dbReference>
<gene>
    <name evidence="18" type="ORF">Amal_01697</name>
</gene>
<comment type="caution">
    <text evidence="18">The sequence shown here is derived from an EMBL/GenBank/DDBJ whole genome shotgun (WGS) entry which is preliminary data.</text>
</comment>
<keyword evidence="5 12" id="KW-0812">Transmembrane</keyword>
<dbReference type="Gene3D" id="2.40.170.20">
    <property type="entry name" value="TonB-dependent receptor, beta-barrel domain"/>
    <property type="match status" value="1"/>
</dbReference>
<keyword evidence="11 12" id="KW-0998">Cell outer membrane</keyword>
<protein>
    <submittedName>
        <fullName evidence="18">TonB-dependent receptor</fullName>
    </submittedName>
</protein>
<dbReference type="EMBL" id="LVHD01000017">
    <property type="protein sequence ID" value="OAG77159.1"/>
    <property type="molecule type" value="Genomic_DNA"/>
</dbReference>
<evidence type="ECO:0000256" key="15">
    <source>
        <dbReference type="SAM" id="SignalP"/>
    </source>
</evidence>
<evidence type="ECO:0000256" key="3">
    <source>
        <dbReference type="ARBA" id="ARBA00022452"/>
    </source>
</evidence>
<comment type="similarity">
    <text evidence="12 13">Belongs to the TonB-dependent receptor family.</text>
</comment>
<feature type="domain" description="TonB-dependent receptor plug" evidence="17">
    <location>
        <begin position="85"/>
        <end position="196"/>
    </location>
</feature>
<evidence type="ECO:0000256" key="6">
    <source>
        <dbReference type="ARBA" id="ARBA00022729"/>
    </source>
</evidence>
<keyword evidence="8" id="KW-0406">Ion transport</keyword>
<reference evidence="18 19" key="1">
    <citation type="submission" date="2016-03" db="EMBL/GenBank/DDBJ databases">
        <title>Draft genome sequence of Acetobacter malorum CECT 7742, a strain isolated from strawberry vinegar.</title>
        <authorList>
            <person name="Sainz F."/>
            <person name="Mas A."/>
            <person name="Torija M.J."/>
        </authorList>
    </citation>
    <scope>NUCLEOTIDE SEQUENCE [LARGE SCALE GENOMIC DNA]</scope>
    <source>
        <strain evidence="18 19">CECT 7742</strain>
    </source>
</reference>
<name>A0A087PP25_9PROT</name>
<proteinExistence type="inferred from homology"/>
<evidence type="ECO:0000256" key="9">
    <source>
        <dbReference type="ARBA" id="ARBA00023077"/>
    </source>
</evidence>
<dbReference type="InterPro" id="IPR000531">
    <property type="entry name" value="Beta-barrel_TonB"/>
</dbReference>
<evidence type="ECO:0000259" key="16">
    <source>
        <dbReference type="Pfam" id="PF00593"/>
    </source>
</evidence>
<dbReference type="PATRIC" id="fig|178901.10.peg.1770"/>
<dbReference type="eggNOG" id="COG4772">
    <property type="taxonomic scope" value="Bacteria"/>
</dbReference>
<keyword evidence="6 15" id="KW-0732">Signal</keyword>
<evidence type="ECO:0000313" key="18">
    <source>
        <dbReference type="EMBL" id="OAG77159.1"/>
    </source>
</evidence>
<evidence type="ECO:0000256" key="4">
    <source>
        <dbReference type="ARBA" id="ARBA00022496"/>
    </source>
</evidence>
<dbReference type="PANTHER" id="PTHR32552">
    <property type="entry name" value="FERRICHROME IRON RECEPTOR-RELATED"/>
    <property type="match status" value="1"/>
</dbReference>
<feature type="signal peptide" evidence="15">
    <location>
        <begin position="1"/>
        <end position="18"/>
    </location>
</feature>
<comment type="subcellular location">
    <subcellularLocation>
        <location evidence="1 12">Cell outer membrane</location>
        <topology evidence="1 12">Multi-pass membrane protein</topology>
    </subcellularLocation>
</comment>
<dbReference type="PROSITE" id="PS52016">
    <property type="entry name" value="TONB_DEPENDENT_REC_3"/>
    <property type="match status" value="1"/>
</dbReference>
<dbReference type="AlphaFoldDB" id="A0A087PP25"/>
<feature type="domain" description="TonB-dependent receptor-like beta-barrel" evidence="16">
    <location>
        <begin position="305"/>
        <end position="758"/>
    </location>
</feature>